<reference evidence="1 2" key="1">
    <citation type="journal article" date="2018" name="Genome Biol. Evol.">
        <title>Multiple Roots of Fruiting Body Formation in Amoebozoa.</title>
        <authorList>
            <person name="Hillmann F."/>
            <person name="Forbes G."/>
            <person name="Novohradska S."/>
            <person name="Ferling I."/>
            <person name="Riege K."/>
            <person name="Groth M."/>
            <person name="Westermann M."/>
            <person name="Marz M."/>
            <person name="Spaller T."/>
            <person name="Winckler T."/>
            <person name="Schaap P."/>
            <person name="Glockner G."/>
        </authorList>
    </citation>
    <scope>NUCLEOTIDE SEQUENCE [LARGE SCALE GENOMIC DNA]</scope>
    <source>
        <strain evidence="1 2">Jena</strain>
    </source>
</reference>
<sequence length="129" mass="14675">MEVVYFVILHDWFVSSLVNLLQLNSQTPILEPIYHLQNCTLPTQNCQSAPYSTSNVTSSVSNEFKLFEVNTRRTSLLRTSVNSESLNSAPLTELKAKSLSIVVRGEDRTRDLRIPPFGNCRYETYTLTD</sequence>
<accession>A0A2P6NHW4</accession>
<dbReference type="AlphaFoldDB" id="A0A2P6NHW4"/>
<name>A0A2P6NHW4_9EUKA</name>
<dbReference type="Proteomes" id="UP000241769">
    <property type="component" value="Unassembled WGS sequence"/>
</dbReference>
<evidence type="ECO:0000313" key="1">
    <source>
        <dbReference type="EMBL" id="PRP83548.1"/>
    </source>
</evidence>
<comment type="caution">
    <text evidence="1">The sequence shown here is derived from an EMBL/GenBank/DDBJ whole genome shotgun (WGS) entry which is preliminary data.</text>
</comment>
<dbReference type="EMBL" id="MDYQ01000080">
    <property type="protein sequence ID" value="PRP83548.1"/>
    <property type="molecule type" value="Genomic_DNA"/>
</dbReference>
<gene>
    <name evidence="1" type="ORF">PROFUN_09097</name>
</gene>
<proteinExistence type="predicted"/>
<keyword evidence="2" id="KW-1185">Reference proteome</keyword>
<protein>
    <submittedName>
        <fullName evidence="1">Uncharacterized protein</fullName>
    </submittedName>
</protein>
<organism evidence="1 2">
    <name type="scientific">Planoprotostelium fungivorum</name>
    <dbReference type="NCBI Taxonomy" id="1890364"/>
    <lineage>
        <taxon>Eukaryota</taxon>
        <taxon>Amoebozoa</taxon>
        <taxon>Evosea</taxon>
        <taxon>Variosea</taxon>
        <taxon>Cavosteliida</taxon>
        <taxon>Cavosteliaceae</taxon>
        <taxon>Planoprotostelium</taxon>
    </lineage>
</organism>
<dbReference type="InParanoid" id="A0A2P6NHW4"/>
<evidence type="ECO:0000313" key="2">
    <source>
        <dbReference type="Proteomes" id="UP000241769"/>
    </source>
</evidence>